<evidence type="ECO:0000313" key="7">
    <source>
        <dbReference type="Proteomes" id="UP000199290"/>
    </source>
</evidence>
<feature type="domain" description="Iron-binding zinc finger CDGSH type" evidence="5">
    <location>
        <begin position="11"/>
        <end position="48"/>
    </location>
</feature>
<dbReference type="SMART" id="SM00704">
    <property type="entry name" value="ZnF_CDGSH"/>
    <property type="match status" value="2"/>
</dbReference>
<keyword evidence="7" id="KW-1185">Reference proteome</keyword>
<dbReference type="Gene3D" id="3.40.5.90">
    <property type="entry name" value="CDGSH iron-sulfur domain, mitoNEET-type"/>
    <property type="match status" value="2"/>
</dbReference>
<dbReference type="RefSeq" id="WP_091988887.1">
    <property type="nucleotide sequence ID" value="NZ_FOYV01000001.1"/>
</dbReference>
<dbReference type="PANTHER" id="PTHR46491:SF3">
    <property type="entry name" value="CDGSH IRON-SULFUR DOMAIN-CONTAINING PROTEIN 3, MITOCHONDRIAL"/>
    <property type="match status" value="1"/>
</dbReference>
<dbReference type="STRING" id="375760.SAMN04488073_1946"/>
<dbReference type="Pfam" id="PF09360">
    <property type="entry name" value="zf-CDGSH"/>
    <property type="match status" value="1"/>
</dbReference>
<dbReference type="InterPro" id="IPR042216">
    <property type="entry name" value="MitoNEET_CISD"/>
</dbReference>
<keyword evidence="3" id="KW-0408">Iron</keyword>
<dbReference type="GO" id="GO:0051537">
    <property type="term" value="F:2 iron, 2 sulfur cluster binding"/>
    <property type="evidence" value="ECO:0007669"/>
    <property type="project" value="UniProtKB-KW"/>
</dbReference>
<evidence type="ECO:0000256" key="3">
    <source>
        <dbReference type="ARBA" id="ARBA00023004"/>
    </source>
</evidence>
<proteinExistence type="predicted"/>
<feature type="domain" description="Iron-binding zinc finger CDGSH type" evidence="5">
    <location>
        <begin position="49"/>
        <end position="82"/>
    </location>
</feature>
<evidence type="ECO:0000313" key="6">
    <source>
        <dbReference type="EMBL" id="SFR48037.1"/>
    </source>
</evidence>
<evidence type="ECO:0000259" key="5">
    <source>
        <dbReference type="SMART" id="SM00704"/>
    </source>
</evidence>
<keyword evidence="2" id="KW-0479">Metal-binding</keyword>
<evidence type="ECO:0000256" key="2">
    <source>
        <dbReference type="ARBA" id="ARBA00022723"/>
    </source>
</evidence>
<dbReference type="OrthoDB" id="9795032at2"/>
<dbReference type="GO" id="GO:0005737">
    <property type="term" value="C:cytoplasm"/>
    <property type="evidence" value="ECO:0007669"/>
    <property type="project" value="UniProtKB-ARBA"/>
</dbReference>
<evidence type="ECO:0000256" key="1">
    <source>
        <dbReference type="ARBA" id="ARBA00022714"/>
    </source>
</evidence>
<protein>
    <submittedName>
        <fullName evidence="6">Zn-finger domain of CDGSH type-containing protein</fullName>
    </submittedName>
</protein>
<dbReference type="Proteomes" id="UP000199290">
    <property type="component" value="Unassembled WGS sequence"/>
</dbReference>
<keyword evidence="4" id="KW-0411">Iron-sulfur</keyword>
<gene>
    <name evidence="6" type="ORF">SAMN04488073_1946</name>
</gene>
<sequence length="82" mass="9052">MSEARPVVARITPYSVLLEAGKHYLWCACGRSANQPFCDGSHRGTGITPVSFEAEKKEWVWFCGCKQTDHAPLCDGSHKNLA</sequence>
<dbReference type="InterPro" id="IPR018967">
    <property type="entry name" value="FeS-contain_CDGSH-typ"/>
</dbReference>
<evidence type="ECO:0000256" key="4">
    <source>
        <dbReference type="ARBA" id="ARBA00023014"/>
    </source>
</evidence>
<dbReference type="PANTHER" id="PTHR46491">
    <property type="entry name" value="CDGSH IRON SULFUR DOMAIN PROTEIN HOMOLOG"/>
    <property type="match status" value="1"/>
</dbReference>
<dbReference type="InterPro" id="IPR052950">
    <property type="entry name" value="CISD"/>
</dbReference>
<dbReference type="AlphaFoldDB" id="A0A1I6H126"/>
<keyword evidence="1" id="KW-0001">2Fe-2S</keyword>
<accession>A0A1I6H126</accession>
<dbReference type="EMBL" id="FOYV01000001">
    <property type="protein sequence ID" value="SFR48037.1"/>
    <property type="molecule type" value="Genomic_DNA"/>
</dbReference>
<dbReference type="GO" id="GO:0046872">
    <property type="term" value="F:metal ion binding"/>
    <property type="evidence" value="ECO:0007669"/>
    <property type="project" value="UniProtKB-KW"/>
</dbReference>
<organism evidence="6 7">
    <name type="scientific">Marinobacter gudaonensis</name>
    <dbReference type="NCBI Taxonomy" id="375760"/>
    <lineage>
        <taxon>Bacteria</taxon>
        <taxon>Pseudomonadati</taxon>
        <taxon>Pseudomonadota</taxon>
        <taxon>Gammaproteobacteria</taxon>
        <taxon>Pseudomonadales</taxon>
        <taxon>Marinobacteraceae</taxon>
        <taxon>Marinobacter</taxon>
    </lineage>
</organism>
<name>A0A1I6H126_9GAMM</name>
<reference evidence="7" key="1">
    <citation type="submission" date="2016-10" db="EMBL/GenBank/DDBJ databases">
        <authorList>
            <person name="Varghese N."/>
            <person name="Submissions S."/>
        </authorList>
    </citation>
    <scope>NUCLEOTIDE SEQUENCE [LARGE SCALE GENOMIC DNA]</scope>
    <source>
        <strain evidence="7">CGMCC 1.6294</strain>
    </source>
</reference>